<name>A0ABU1AF60_9BACT</name>
<dbReference type="RefSeq" id="WP_308983917.1">
    <property type="nucleotide sequence ID" value="NZ_JARXIC010000003.1"/>
</dbReference>
<accession>A0ABU1AF60</accession>
<feature type="non-terminal residue" evidence="1">
    <location>
        <position position="1"/>
    </location>
</feature>
<proteinExistence type="predicted"/>
<gene>
    <name evidence="1" type="ORF">QEH59_03235</name>
</gene>
<organism evidence="1 2">
    <name type="scientific">Thalassobacterium sedimentorum</name>
    <dbReference type="NCBI Taxonomy" id="3041258"/>
    <lineage>
        <taxon>Bacteria</taxon>
        <taxon>Pseudomonadati</taxon>
        <taxon>Verrucomicrobiota</taxon>
        <taxon>Opitutia</taxon>
        <taxon>Puniceicoccales</taxon>
        <taxon>Coraliomargaritaceae</taxon>
        <taxon>Thalassobacterium</taxon>
    </lineage>
</organism>
<protein>
    <submittedName>
        <fullName evidence="1">Uncharacterized protein</fullName>
    </submittedName>
</protein>
<dbReference type="EMBL" id="JARXIC010000003">
    <property type="protein sequence ID" value="MDQ8193422.1"/>
    <property type="molecule type" value="Genomic_DNA"/>
</dbReference>
<reference evidence="1 2" key="1">
    <citation type="submission" date="2023-04" db="EMBL/GenBank/DDBJ databases">
        <title>A novel bacteria isolated from coastal sediment.</title>
        <authorList>
            <person name="Liu X.-J."/>
            <person name="Du Z.-J."/>
        </authorList>
    </citation>
    <scope>NUCLEOTIDE SEQUENCE [LARGE SCALE GENOMIC DNA]</scope>
    <source>
        <strain evidence="1 2">SDUM461004</strain>
    </source>
</reference>
<evidence type="ECO:0000313" key="1">
    <source>
        <dbReference type="EMBL" id="MDQ8193422.1"/>
    </source>
</evidence>
<keyword evidence="2" id="KW-1185">Reference proteome</keyword>
<dbReference type="Proteomes" id="UP001243717">
    <property type="component" value="Unassembled WGS sequence"/>
</dbReference>
<evidence type="ECO:0000313" key="2">
    <source>
        <dbReference type="Proteomes" id="UP001243717"/>
    </source>
</evidence>
<comment type="caution">
    <text evidence="1">The sequence shown here is derived from an EMBL/GenBank/DDBJ whole genome shotgun (WGS) entry which is preliminary data.</text>
</comment>
<sequence length="68" mass="7634">GCFSHPKLIRSFSFKVQILLLAYHIFNMQWHCDLSRPHRDGCLGFAGATSRALPLASVIKPLEGCLTY</sequence>